<reference evidence="2" key="1">
    <citation type="journal article" date="2018" name="DNA Res.">
        <title>Multiple hybrid de novo genome assembly of finger millet, an orphan allotetraploid crop.</title>
        <authorList>
            <person name="Hatakeyama M."/>
            <person name="Aluri S."/>
            <person name="Balachadran M.T."/>
            <person name="Sivarajan S.R."/>
            <person name="Patrignani A."/>
            <person name="Gruter S."/>
            <person name="Poveda L."/>
            <person name="Shimizu-Inatsugi R."/>
            <person name="Baeten J."/>
            <person name="Francoijs K.J."/>
            <person name="Nataraja K.N."/>
            <person name="Reddy Y.A.N."/>
            <person name="Phadnis S."/>
            <person name="Ravikumar R.L."/>
            <person name="Schlapbach R."/>
            <person name="Sreeman S.M."/>
            <person name="Shimizu K.K."/>
        </authorList>
    </citation>
    <scope>NUCLEOTIDE SEQUENCE</scope>
</reference>
<proteinExistence type="predicted"/>
<sequence length="125" mass="11727">MAGAKWWCVASLLLCLAVAAATARDVPRDDCDTATFAVPATAGENNDDVSVDRVTRAVDEAKTADAFLGRTGDGGMFSGIHGPLGGGVAGFGPFGGAVAGAGPFGGFGGGGGLGGGGGGGGGGIP</sequence>
<feature type="signal peptide" evidence="1">
    <location>
        <begin position="1"/>
        <end position="23"/>
    </location>
</feature>
<dbReference type="AlphaFoldDB" id="A0AAV5DIG4"/>
<comment type="caution">
    <text evidence="2">The sequence shown here is derived from an EMBL/GenBank/DDBJ whole genome shotgun (WGS) entry which is preliminary data.</text>
</comment>
<name>A0AAV5DIG4_ELECO</name>
<evidence type="ECO:0000256" key="1">
    <source>
        <dbReference type="SAM" id="SignalP"/>
    </source>
</evidence>
<gene>
    <name evidence="2" type="primary">ga28038</name>
    <name evidence="2" type="ORF">PR202_ga28038</name>
</gene>
<keyword evidence="1" id="KW-0732">Signal</keyword>
<dbReference type="Proteomes" id="UP001054889">
    <property type="component" value="Unassembled WGS sequence"/>
</dbReference>
<dbReference type="EMBL" id="BQKI01000017">
    <property type="protein sequence ID" value="GJN09981.1"/>
    <property type="molecule type" value="Genomic_DNA"/>
</dbReference>
<evidence type="ECO:0000313" key="3">
    <source>
        <dbReference type="Proteomes" id="UP001054889"/>
    </source>
</evidence>
<organism evidence="2 3">
    <name type="scientific">Eleusine coracana subsp. coracana</name>
    <dbReference type="NCBI Taxonomy" id="191504"/>
    <lineage>
        <taxon>Eukaryota</taxon>
        <taxon>Viridiplantae</taxon>
        <taxon>Streptophyta</taxon>
        <taxon>Embryophyta</taxon>
        <taxon>Tracheophyta</taxon>
        <taxon>Spermatophyta</taxon>
        <taxon>Magnoliopsida</taxon>
        <taxon>Liliopsida</taxon>
        <taxon>Poales</taxon>
        <taxon>Poaceae</taxon>
        <taxon>PACMAD clade</taxon>
        <taxon>Chloridoideae</taxon>
        <taxon>Cynodonteae</taxon>
        <taxon>Eleusininae</taxon>
        <taxon>Eleusine</taxon>
    </lineage>
</organism>
<protein>
    <submittedName>
        <fullName evidence="2">Uncharacterized protein</fullName>
    </submittedName>
</protein>
<feature type="chain" id="PRO_5043360634" evidence="1">
    <location>
        <begin position="24"/>
        <end position="125"/>
    </location>
</feature>
<evidence type="ECO:0000313" key="2">
    <source>
        <dbReference type="EMBL" id="GJN09981.1"/>
    </source>
</evidence>
<accession>A0AAV5DIG4</accession>
<reference evidence="2" key="2">
    <citation type="submission" date="2021-12" db="EMBL/GenBank/DDBJ databases">
        <title>Resequencing data analysis of finger millet.</title>
        <authorList>
            <person name="Hatakeyama M."/>
            <person name="Aluri S."/>
            <person name="Balachadran M.T."/>
            <person name="Sivarajan S.R."/>
            <person name="Poveda L."/>
            <person name="Shimizu-Inatsugi R."/>
            <person name="Schlapbach R."/>
            <person name="Sreeman S.M."/>
            <person name="Shimizu K.K."/>
        </authorList>
    </citation>
    <scope>NUCLEOTIDE SEQUENCE</scope>
</reference>
<keyword evidence="3" id="KW-1185">Reference proteome</keyword>